<dbReference type="GO" id="GO:0008477">
    <property type="term" value="F:purine nucleosidase activity"/>
    <property type="evidence" value="ECO:0007669"/>
    <property type="project" value="TreeGrafter"/>
</dbReference>
<organism evidence="4 6">
    <name type="scientific">Algoriphagus ratkowskyi</name>
    <dbReference type="NCBI Taxonomy" id="57028"/>
    <lineage>
        <taxon>Bacteria</taxon>
        <taxon>Pseudomonadati</taxon>
        <taxon>Bacteroidota</taxon>
        <taxon>Cytophagia</taxon>
        <taxon>Cytophagales</taxon>
        <taxon>Cyclobacteriaceae</taxon>
        <taxon>Algoriphagus</taxon>
    </lineage>
</organism>
<dbReference type="PANTHER" id="PTHR12304:SF4">
    <property type="entry name" value="URIDINE NUCLEOSIDASE"/>
    <property type="match status" value="1"/>
</dbReference>
<gene>
    <name evidence="5" type="ORF">ESW18_20260</name>
    <name evidence="4" type="ORF">LV84_04166</name>
</gene>
<dbReference type="AlphaFoldDB" id="A0A2W7QS06"/>
<name>A0A2W7QS06_9BACT</name>
<dbReference type="InterPro" id="IPR036452">
    <property type="entry name" value="Ribo_hydro-like"/>
</dbReference>
<dbReference type="RefSeq" id="WP_086503302.1">
    <property type="nucleotide sequence ID" value="NZ_MSSV01000033.1"/>
</dbReference>
<keyword evidence="7" id="KW-1185">Reference proteome</keyword>
<evidence type="ECO:0000256" key="2">
    <source>
        <dbReference type="ARBA" id="ARBA00023295"/>
    </source>
</evidence>
<evidence type="ECO:0000313" key="4">
    <source>
        <dbReference type="EMBL" id="PZX49976.1"/>
    </source>
</evidence>
<keyword evidence="1 4" id="KW-0378">Hydrolase</keyword>
<evidence type="ECO:0000313" key="7">
    <source>
        <dbReference type="Proteomes" id="UP000321927"/>
    </source>
</evidence>
<dbReference type="SUPFAM" id="SSF53590">
    <property type="entry name" value="Nucleoside hydrolase"/>
    <property type="match status" value="1"/>
</dbReference>
<comment type="caution">
    <text evidence="4">The sequence shown here is derived from an EMBL/GenBank/DDBJ whole genome shotgun (WGS) entry which is preliminary data.</text>
</comment>
<dbReference type="EMBL" id="QKZU01000026">
    <property type="protein sequence ID" value="PZX49976.1"/>
    <property type="molecule type" value="Genomic_DNA"/>
</dbReference>
<dbReference type="PANTHER" id="PTHR12304">
    <property type="entry name" value="INOSINE-URIDINE PREFERRING NUCLEOSIDE HYDROLASE"/>
    <property type="match status" value="1"/>
</dbReference>
<protein>
    <submittedName>
        <fullName evidence="4">Inosine-uridine nucleoside N-ribohydrolase</fullName>
    </submittedName>
    <submittedName>
        <fullName evidence="5">Nucleoside hydrolase</fullName>
    </submittedName>
</protein>
<dbReference type="Proteomes" id="UP000249115">
    <property type="component" value="Unassembled WGS sequence"/>
</dbReference>
<keyword evidence="2" id="KW-0326">Glycosidase</keyword>
<evidence type="ECO:0000313" key="6">
    <source>
        <dbReference type="Proteomes" id="UP000249115"/>
    </source>
</evidence>
<dbReference type="OrthoDB" id="2530052at2"/>
<evidence type="ECO:0000313" key="5">
    <source>
        <dbReference type="EMBL" id="TXD75547.1"/>
    </source>
</evidence>
<accession>A0A2W7QS06</accession>
<dbReference type="GO" id="GO:0006152">
    <property type="term" value="P:purine nucleoside catabolic process"/>
    <property type="evidence" value="ECO:0007669"/>
    <property type="project" value="TreeGrafter"/>
</dbReference>
<feature type="domain" description="Inosine/uridine-preferring nucleoside hydrolase" evidence="3">
    <location>
        <begin position="34"/>
        <end position="276"/>
    </location>
</feature>
<dbReference type="InterPro" id="IPR023186">
    <property type="entry name" value="IUNH"/>
</dbReference>
<dbReference type="GO" id="GO:0005829">
    <property type="term" value="C:cytosol"/>
    <property type="evidence" value="ECO:0007669"/>
    <property type="project" value="TreeGrafter"/>
</dbReference>
<reference evidence="4 6" key="1">
    <citation type="submission" date="2018-06" db="EMBL/GenBank/DDBJ databases">
        <title>Genomic Encyclopedia of Archaeal and Bacterial Type Strains, Phase II (KMG-II): from individual species to whole genera.</title>
        <authorList>
            <person name="Goeker M."/>
        </authorList>
    </citation>
    <scope>NUCLEOTIDE SEQUENCE [LARGE SCALE GENOMIC DNA]</scope>
    <source>
        <strain evidence="4 6">DSM 22686</strain>
    </source>
</reference>
<sequence length="319" mass="35853">MPKFSLSQIILILFHLVLFPQLISAQTEGRKIPLVIDSDTANEVDDLYALVRAILEPSFDLRGITSAQWHISPLATDSTVRESQEINEDIIRLMDRGDIPLPLGANLPIESSTKPAISPASTFIVEQAKKQSPDNPLRLVILGSCTNVASAILQDPSIIPSIQVHYLGIWHDAATNQYNKKEFNSGNDTLAVEVLFNTPGLDLIIMSATASQELVFEKKTVDAHLKGSSAIGDYLVDRWETFDRFWTDKDPEKEKWIMWDVAIVESLINPDWSTKSEFLTPSENTPRMVKIHTKLDAPVMELDFWKSLDAFTEKDKKHL</sequence>
<dbReference type="Pfam" id="PF01156">
    <property type="entry name" value="IU_nuc_hydro"/>
    <property type="match status" value="1"/>
</dbReference>
<dbReference type="Gene3D" id="3.90.245.10">
    <property type="entry name" value="Ribonucleoside hydrolase-like"/>
    <property type="match status" value="1"/>
</dbReference>
<dbReference type="InterPro" id="IPR001910">
    <property type="entry name" value="Inosine/uridine_hydrolase_dom"/>
</dbReference>
<proteinExistence type="predicted"/>
<dbReference type="Proteomes" id="UP000321927">
    <property type="component" value="Unassembled WGS sequence"/>
</dbReference>
<evidence type="ECO:0000259" key="3">
    <source>
        <dbReference type="Pfam" id="PF01156"/>
    </source>
</evidence>
<dbReference type="EMBL" id="VORV01000024">
    <property type="protein sequence ID" value="TXD75547.1"/>
    <property type="molecule type" value="Genomic_DNA"/>
</dbReference>
<reference evidence="5 7" key="2">
    <citation type="submission" date="2019-08" db="EMBL/GenBank/DDBJ databases">
        <title>Genome of Algoriphagus ratkowskyi IC026.</title>
        <authorList>
            <person name="Bowman J.P."/>
        </authorList>
    </citation>
    <scope>NUCLEOTIDE SEQUENCE [LARGE SCALE GENOMIC DNA]</scope>
    <source>
        <strain evidence="5 7">IC026</strain>
    </source>
</reference>
<evidence type="ECO:0000256" key="1">
    <source>
        <dbReference type="ARBA" id="ARBA00022801"/>
    </source>
</evidence>